<reference evidence="3" key="1">
    <citation type="submission" date="2018-10" db="EMBL/GenBank/DDBJ databases">
        <title>Effector identification in a new, highly contiguous assembly of the strawberry crown rot pathogen Phytophthora cactorum.</title>
        <authorList>
            <person name="Armitage A.D."/>
            <person name="Nellist C.F."/>
            <person name="Bates H."/>
            <person name="Vickerstaff R.J."/>
            <person name="Harrison R.J."/>
        </authorList>
    </citation>
    <scope>NUCLEOTIDE SEQUENCE</scope>
    <source>
        <strain evidence="1">15-7</strain>
        <strain evidence="2">4040</strain>
        <strain evidence="3">P415</strain>
    </source>
</reference>
<comment type="caution">
    <text evidence="3">The sequence shown here is derived from an EMBL/GenBank/DDBJ whole genome shotgun (WGS) entry which is preliminary data.</text>
</comment>
<dbReference type="EMBL" id="RCMK01000191">
    <property type="protein sequence ID" value="KAG2945156.1"/>
    <property type="molecule type" value="Genomic_DNA"/>
</dbReference>
<evidence type="ECO:0000313" key="1">
    <source>
        <dbReference type="EMBL" id="KAG2859977.1"/>
    </source>
</evidence>
<sequence>MQRAVRVEGTPLETVCCRREFSSFNALSSLLHHRRDSTSRNNPARLCQQGQALTEARRCWHDPQTNAKNGWRRWVGGGFLPAAAYAD</sequence>
<organism evidence="3 4">
    <name type="scientific">Phytophthora cactorum</name>
    <dbReference type="NCBI Taxonomy" id="29920"/>
    <lineage>
        <taxon>Eukaryota</taxon>
        <taxon>Sar</taxon>
        <taxon>Stramenopiles</taxon>
        <taxon>Oomycota</taxon>
        <taxon>Peronosporomycetes</taxon>
        <taxon>Peronosporales</taxon>
        <taxon>Peronosporaceae</taxon>
        <taxon>Phytophthora</taxon>
    </lineage>
</organism>
<accession>A0A8T1G401</accession>
<dbReference type="Proteomes" id="UP000697107">
    <property type="component" value="Unassembled WGS sequence"/>
</dbReference>
<dbReference type="Proteomes" id="UP000735874">
    <property type="component" value="Unassembled WGS sequence"/>
</dbReference>
<name>A0A8T1G401_9STRA</name>
<evidence type="ECO:0000313" key="2">
    <source>
        <dbReference type="EMBL" id="KAG2945156.1"/>
    </source>
</evidence>
<dbReference type="EMBL" id="RCML01000197">
    <property type="protein sequence ID" value="KAG2986134.1"/>
    <property type="molecule type" value="Genomic_DNA"/>
</dbReference>
<proteinExistence type="predicted"/>
<gene>
    <name evidence="1" type="ORF">PC113_g8458</name>
    <name evidence="2" type="ORF">PC117_g8694</name>
    <name evidence="3" type="ORF">PC118_g7948</name>
</gene>
<dbReference type="Proteomes" id="UP000736787">
    <property type="component" value="Unassembled WGS sequence"/>
</dbReference>
<evidence type="ECO:0000313" key="4">
    <source>
        <dbReference type="Proteomes" id="UP000697107"/>
    </source>
</evidence>
<evidence type="ECO:0000313" key="3">
    <source>
        <dbReference type="EMBL" id="KAG2986134.1"/>
    </source>
</evidence>
<dbReference type="EMBL" id="RCMG01000199">
    <property type="protein sequence ID" value="KAG2859977.1"/>
    <property type="molecule type" value="Genomic_DNA"/>
</dbReference>
<protein>
    <submittedName>
        <fullName evidence="3">Uncharacterized protein</fullName>
    </submittedName>
</protein>
<dbReference type="AlphaFoldDB" id="A0A8T1G401"/>